<dbReference type="SUPFAM" id="SSF50939">
    <property type="entry name" value="Sialidases"/>
    <property type="match status" value="2"/>
</dbReference>
<keyword evidence="1" id="KW-0677">Repeat</keyword>
<gene>
    <name evidence="3" type="ORF">GM418_03710</name>
</gene>
<evidence type="ECO:0000256" key="1">
    <source>
        <dbReference type="ARBA" id="ARBA00022737"/>
    </source>
</evidence>
<proteinExistence type="predicted"/>
<dbReference type="RefSeq" id="WP_158863270.1">
    <property type="nucleotide sequence ID" value="NZ_CP046401.1"/>
</dbReference>
<dbReference type="InterPro" id="IPR015943">
    <property type="entry name" value="WD40/YVTN_repeat-like_dom_sf"/>
</dbReference>
<evidence type="ECO:0000259" key="2">
    <source>
        <dbReference type="Pfam" id="PF15902"/>
    </source>
</evidence>
<evidence type="ECO:0000313" key="4">
    <source>
        <dbReference type="Proteomes" id="UP000428260"/>
    </source>
</evidence>
<sequence length="795" mass="89892">MNTHLFLLRFKGIILFLLFVNYLSTAQEKKPVFSGADRVKMFSKQKELAQSSAFKDLHWSYIGPTNISGRCTDVEATSPRGQQYTIWIGSATGGVWKSTNEGTTFEPVFDKMPTASIGDIAIDPQNPDVVWVGTGEANIFRSSNAGCGVFKTSDGGTNWELMGLEKTHTIGRIRIHPENSNIIYVAATGHEWTTNEERGLYKTTDGGKTWDKILKINNKTGIFDVVLDPSDPETIYATSWERMRLKWNDPRTFKDTKNCGIWKSTDGGKNWKQINKGLPEASHRGRIGIDISRSNPKVLYALLDNYEIAYEAEEGEVDSYGRPKEDVIKGATVYKTADGGETWEQVSGLTPETKTYMERHSGTYGWVFGQIRVDPKDENTIYTLGIWLHKSTDGGKTFTTIRDPHADHHGFWIDPNNSNYLLDVQDGGLSISYDQGETWKHPITPLPLAQFYNIAFDYNTPFRVFGSIQDHHSFYGTVDISRGKDRIEPVEFAHTLGAEGSIHVIDPRDNNTVFASVFYGNLARAKVDSYPESTERILPPNYPDEPALRGQWVSPIVMSPHNNDIIYFGTQYVMKSTDKGSTWEKISPDLSFNDPNKFGDINYQTIQTLDESPLRAGLLYAGTDDGRIWRTKDAGKTWQEIRSGAVPQRWVSRIVASKYELGTVYMTQTGRRDDDFQVYIWKSTDFGKTWEDISGNIPVGPVNVIREDPINPDILYVGTDASVYISKNKGESWEVLGDLPFAYVHDLQIHPRDNMIIIATHGRGMFVMDADPVNDKEELLRQRRRYRATEMETEN</sequence>
<dbReference type="AlphaFoldDB" id="A0A6I6JRQ6"/>
<name>A0A6I6JRQ6_9BACT</name>
<dbReference type="InterPro" id="IPR050310">
    <property type="entry name" value="VPS10-sortilin"/>
</dbReference>
<keyword evidence="4" id="KW-1185">Reference proteome</keyword>
<dbReference type="InterPro" id="IPR036278">
    <property type="entry name" value="Sialidase_sf"/>
</dbReference>
<organism evidence="3 4">
    <name type="scientific">Maribellus comscasis</name>
    <dbReference type="NCBI Taxonomy" id="2681766"/>
    <lineage>
        <taxon>Bacteria</taxon>
        <taxon>Pseudomonadati</taxon>
        <taxon>Bacteroidota</taxon>
        <taxon>Bacteroidia</taxon>
        <taxon>Marinilabiliales</taxon>
        <taxon>Prolixibacteraceae</taxon>
        <taxon>Maribellus</taxon>
    </lineage>
</organism>
<feature type="domain" description="Sortilin N-terminal" evidence="2">
    <location>
        <begin position="149"/>
        <end position="278"/>
    </location>
</feature>
<dbReference type="Gene3D" id="2.130.10.10">
    <property type="entry name" value="YVTN repeat-like/Quinoprotein amine dehydrogenase"/>
    <property type="match status" value="5"/>
</dbReference>
<dbReference type="SUPFAM" id="SSF110296">
    <property type="entry name" value="Oligoxyloglucan reducing end-specific cellobiohydrolase"/>
    <property type="match status" value="1"/>
</dbReference>
<dbReference type="Pfam" id="PF15902">
    <property type="entry name" value="Sortilin-Vps10"/>
    <property type="match status" value="1"/>
</dbReference>
<dbReference type="PANTHER" id="PTHR12106">
    <property type="entry name" value="SORTILIN RELATED"/>
    <property type="match status" value="1"/>
</dbReference>
<reference evidence="3 4" key="1">
    <citation type="submission" date="2019-11" db="EMBL/GenBank/DDBJ databases">
        <authorList>
            <person name="Zheng R.K."/>
            <person name="Sun C.M."/>
        </authorList>
    </citation>
    <scope>NUCLEOTIDE SEQUENCE [LARGE SCALE GENOMIC DNA]</scope>
    <source>
        <strain evidence="3 4">WC007</strain>
    </source>
</reference>
<dbReference type="CDD" id="cd15482">
    <property type="entry name" value="Sialidase_non-viral"/>
    <property type="match status" value="2"/>
</dbReference>
<dbReference type="InterPro" id="IPR031778">
    <property type="entry name" value="Sortilin_N"/>
</dbReference>
<accession>A0A6I6JRQ6</accession>
<protein>
    <recommendedName>
        <fullName evidence="2">Sortilin N-terminal domain-containing protein</fullName>
    </recommendedName>
</protein>
<dbReference type="EMBL" id="CP046401">
    <property type="protein sequence ID" value="QGY42787.1"/>
    <property type="molecule type" value="Genomic_DNA"/>
</dbReference>
<dbReference type="KEGG" id="mcos:GM418_03710"/>
<dbReference type="Proteomes" id="UP000428260">
    <property type="component" value="Chromosome"/>
</dbReference>
<dbReference type="PANTHER" id="PTHR12106:SF27">
    <property type="entry name" value="SORTILIN-RELATED RECEPTOR"/>
    <property type="match status" value="1"/>
</dbReference>
<evidence type="ECO:0000313" key="3">
    <source>
        <dbReference type="EMBL" id="QGY42787.1"/>
    </source>
</evidence>